<keyword evidence="2" id="KW-1185">Reference proteome</keyword>
<dbReference type="EMBL" id="CAJRAU010000002">
    <property type="protein sequence ID" value="CAG5069124.1"/>
    <property type="molecule type" value="Genomic_DNA"/>
</dbReference>
<protein>
    <submittedName>
        <fullName evidence="1">Uncharacterized protein</fullName>
    </submittedName>
</protein>
<sequence length="83" mass="10068">MRYIKDIPHQDLKIGVYRWNNKYIIKIELGLLEQTYKIEEYEIQDIAELEGCLDEAFLNSVLVKFTEMQRDFQETLHRNNVLF</sequence>
<evidence type="ECO:0000313" key="2">
    <source>
        <dbReference type="Proteomes" id="UP000679725"/>
    </source>
</evidence>
<gene>
    <name evidence="1" type="ORF">DYBT9623_01859</name>
</gene>
<organism evidence="1 2">
    <name type="scientific">Dyadobacter linearis</name>
    <dbReference type="NCBI Taxonomy" id="2823330"/>
    <lineage>
        <taxon>Bacteria</taxon>
        <taxon>Pseudomonadati</taxon>
        <taxon>Bacteroidota</taxon>
        <taxon>Cytophagia</taxon>
        <taxon>Cytophagales</taxon>
        <taxon>Spirosomataceae</taxon>
        <taxon>Dyadobacter</taxon>
    </lineage>
</organism>
<proteinExistence type="predicted"/>
<dbReference type="Proteomes" id="UP000679725">
    <property type="component" value="Unassembled WGS sequence"/>
</dbReference>
<reference evidence="1 2" key="1">
    <citation type="submission" date="2021-04" db="EMBL/GenBank/DDBJ databases">
        <authorList>
            <person name="Rodrigo-Torres L."/>
            <person name="Arahal R. D."/>
            <person name="Lucena T."/>
        </authorList>
    </citation>
    <scope>NUCLEOTIDE SEQUENCE [LARGE SCALE GENOMIC DNA]</scope>
    <source>
        <strain evidence="1 2">CECT 9623</strain>
    </source>
</reference>
<name>A0ABN7R773_9BACT</name>
<comment type="caution">
    <text evidence="1">The sequence shown here is derived from an EMBL/GenBank/DDBJ whole genome shotgun (WGS) entry which is preliminary data.</text>
</comment>
<evidence type="ECO:0000313" key="1">
    <source>
        <dbReference type="EMBL" id="CAG5069124.1"/>
    </source>
</evidence>
<accession>A0ABN7R773</accession>